<organism evidence="1 2">
    <name type="scientific">[Eubacterium] siraeum</name>
    <dbReference type="NCBI Taxonomy" id="39492"/>
    <lineage>
        <taxon>Bacteria</taxon>
        <taxon>Bacillati</taxon>
        <taxon>Bacillota</taxon>
        <taxon>Clostridia</taxon>
        <taxon>Eubacteriales</taxon>
        <taxon>Oscillospiraceae</taxon>
        <taxon>Oscillospiraceae incertae sedis</taxon>
    </lineage>
</organism>
<dbReference type="Proteomes" id="UP001210809">
    <property type="component" value="Unassembled WGS sequence"/>
</dbReference>
<comment type="caution">
    <text evidence="1">The sequence shown here is derived from an EMBL/GenBank/DDBJ whole genome shotgun (WGS) entry which is preliminary data.</text>
</comment>
<dbReference type="EMBL" id="JAQLXW010000001">
    <property type="protein sequence ID" value="MDB8002678.1"/>
    <property type="molecule type" value="Genomic_DNA"/>
</dbReference>
<reference evidence="1" key="1">
    <citation type="submission" date="2023-01" db="EMBL/GenBank/DDBJ databases">
        <title>Human gut microbiome strain richness.</title>
        <authorList>
            <person name="Chen-Liaw A."/>
        </authorList>
    </citation>
    <scope>NUCLEOTIDE SEQUENCE</scope>
    <source>
        <strain evidence="1">1001283st1_G1_1001283B150217_161031</strain>
    </source>
</reference>
<proteinExistence type="predicted"/>
<gene>
    <name evidence="1" type="ORF">PNE09_01205</name>
</gene>
<sequence length="221" mass="25038">MTVTKEIIAAKVEEMAKLSKEKATLDLRYKELEAFFLKLGGEKLRDSKRKTCTFDDNDGHDVTYIEARTVKIISPAVLKRLMGDAFGDYIKESLEPKYTFKSKELERTFASVYSADIAVPERKLTVDEFYDQLPCDDSAKSALRKKLKGANFLTDCKNLVSIGDFSEEDAADYAYLFSECLEWQRFMTVLETIENGRSVEEVIKSINSAISVSDTTKITVL</sequence>
<name>A0AAW6CXK0_9FIRM</name>
<protein>
    <submittedName>
        <fullName evidence="1">Uncharacterized protein</fullName>
    </submittedName>
</protein>
<accession>A0AAW6CXK0</accession>
<dbReference type="AlphaFoldDB" id="A0AAW6CXK0"/>
<evidence type="ECO:0000313" key="2">
    <source>
        <dbReference type="Proteomes" id="UP001210809"/>
    </source>
</evidence>
<evidence type="ECO:0000313" key="1">
    <source>
        <dbReference type="EMBL" id="MDB8002678.1"/>
    </source>
</evidence>